<comment type="caution">
    <text evidence="1">The sequence shown here is derived from an EMBL/GenBank/DDBJ whole genome shotgun (WGS) entry which is preliminary data.</text>
</comment>
<organism evidence="1 3">
    <name type="scientific">Rathayibacter rathayi</name>
    <name type="common">Corynebacterium rathayi</name>
    <dbReference type="NCBI Taxonomy" id="33887"/>
    <lineage>
        <taxon>Bacteria</taxon>
        <taxon>Bacillati</taxon>
        <taxon>Actinomycetota</taxon>
        <taxon>Actinomycetes</taxon>
        <taxon>Micrococcales</taxon>
        <taxon>Microbacteriaceae</taxon>
        <taxon>Rathayibacter</taxon>
    </lineage>
</organism>
<accession>A0ABD6W7J3</accession>
<dbReference type="Proteomes" id="UP000239698">
    <property type="component" value="Unassembled WGS sequence"/>
</dbReference>
<proteinExistence type="predicted"/>
<dbReference type="EMBL" id="PSVT01000018">
    <property type="protein sequence ID" value="PPH76233.1"/>
    <property type="molecule type" value="Genomic_DNA"/>
</dbReference>
<evidence type="ECO:0000313" key="1">
    <source>
        <dbReference type="EMBL" id="PPF13400.1"/>
    </source>
</evidence>
<evidence type="ECO:0000313" key="4">
    <source>
        <dbReference type="Proteomes" id="UP000239698"/>
    </source>
</evidence>
<name>A0ABD6W7J3_RATRA</name>
<dbReference type="KEGG" id="rry:C1O28_10400"/>
<evidence type="ECO:0000313" key="3">
    <source>
        <dbReference type="Proteomes" id="UP000237881"/>
    </source>
</evidence>
<evidence type="ECO:0000313" key="2">
    <source>
        <dbReference type="EMBL" id="PPH76233.1"/>
    </source>
</evidence>
<dbReference type="Proteomes" id="UP000237881">
    <property type="component" value="Unassembled WGS sequence"/>
</dbReference>
<gene>
    <name evidence="1" type="ORF">C5C04_09505</name>
    <name evidence="2" type="ORF">C5C40_09580</name>
</gene>
<keyword evidence="4" id="KW-1185">Reference proteome</keyword>
<dbReference type="AlphaFoldDB" id="A0ABD6W7J3"/>
<dbReference type="EMBL" id="PSUL01000020">
    <property type="protein sequence ID" value="PPF13400.1"/>
    <property type="molecule type" value="Genomic_DNA"/>
</dbReference>
<sequence length="68" mass="7450">MLLTERDCVHDATLAVLAESSRNEAFLLGGEPTLTADADGRRGGVAQLRVRLLSRLLPGLVFRHAHER</sequence>
<reference evidence="3 4" key="1">
    <citation type="submission" date="2018-02" db="EMBL/GenBank/DDBJ databases">
        <title>Bacteriophage NCPPB3778 and a type I-E CRISPR drive the evolution of the US Biological Select Agent, Rathayibacter toxicus.</title>
        <authorList>
            <person name="Davis E.W.II."/>
            <person name="Tabima J.F."/>
            <person name="Weisberg A.J."/>
            <person name="Lopes L.D."/>
            <person name="Wiseman M.S."/>
            <person name="Wiseman M.S."/>
            <person name="Pupko T."/>
            <person name="Belcher M.S."/>
            <person name="Sechler A.J."/>
            <person name="Tancos M.A."/>
            <person name="Schroeder B.K."/>
            <person name="Murray T.D."/>
            <person name="Luster D.G."/>
            <person name="Schneider W.L."/>
            <person name="Rogers E."/>
            <person name="Andreote F.D."/>
            <person name="Grunwald N.J."/>
            <person name="Putnam M.L."/>
            <person name="Chang J.H."/>
        </authorList>
    </citation>
    <scope>NUCLEOTIDE SEQUENCE [LARGE SCALE GENOMIC DNA]</scope>
    <source>
        <strain evidence="2 4">AY1D6</strain>
        <strain evidence="1 3">AY1I9</strain>
    </source>
</reference>
<protein>
    <submittedName>
        <fullName evidence="1">Uncharacterized protein</fullName>
    </submittedName>
</protein>